<dbReference type="Gene3D" id="1.10.3210.10">
    <property type="entry name" value="Hypothetical protein af1432"/>
    <property type="match status" value="1"/>
</dbReference>
<feature type="domain" description="HD" evidence="12">
    <location>
        <begin position="36"/>
        <end position="131"/>
    </location>
</feature>
<evidence type="ECO:0000256" key="3">
    <source>
        <dbReference type="ARBA" id="ARBA00022801"/>
    </source>
</evidence>
<protein>
    <recommendedName>
        <fullName evidence="8">Guanosine-3',5'-bis(diphosphate) 3'-pyrophosphohydrolase MESH1</fullName>
        <ecNumber evidence="5">3.1.7.2</ecNumber>
    </recommendedName>
    <alternativeName>
        <fullName evidence="9">Metazoan SpoT homolog 1</fullName>
    </alternativeName>
    <alternativeName>
        <fullName evidence="10">Penta-phosphate guanosine-3'-pyrophosphohydrolase</fullName>
    </alternativeName>
</protein>
<dbReference type="OMA" id="PPWRERK"/>
<dbReference type="RefSeq" id="XP_027198845.1">
    <property type="nucleotide sequence ID" value="XM_027343044.1"/>
</dbReference>
<evidence type="ECO:0000259" key="12">
    <source>
        <dbReference type="PROSITE" id="PS51831"/>
    </source>
</evidence>
<dbReference type="PROSITE" id="PS51831">
    <property type="entry name" value="HD"/>
    <property type="match status" value="1"/>
</dbReference>
<evidence type="ECO:0000256" key="10">
    <source>
        <dbReference type="ARBA" id="ARBA00041770"/>
    </source>
</evidence>
<dbReference type="CTD" id="43456"/>
<dbReference type="SMART" id="SM00471">
    <property type="entry name" value="HDc"/>
    <property type="match status" value="1"/>
</dbReference>
<dbReference type="InterPro" id="IPR052194">
    <property type="entry name" value="MESH1"/>
</dbReference>
<evidence type="ECO:0000256" key="4">
    <source>
        <dbReference type="ARBA" id="ARBA00023211"/>
    </source>
</evidence>
<keyword evidence="2" id="KW-0479">Metal-binding</keyword>
<comment type="cofactor">
    <cofactor evidence="1">
        <name>Mn(2+)</name>
        <dbReference type="ChEBI" id="CHEBI:29035"/>
    </cofactor>
</comment>
<proteinExistence type="inferred from homology"/>
<dbReference type="EC" id="3.1.7.2" evidence="5"/>
<reference evidence="14" key="1">
    <citation type="submission" date="2025-08" db="UniProtKB">
        <authorList>
            <consortium name="RefSeq"/>
        </authorList>
    </citation>
    <scope>IDENTIFICATION</scope>
    <source>
        <strain evidence="14">Airmid</strain>
    </source>
</reference>
<evidence type="ECO:0000256" key="5">
    <source>
        <dbReference type="ARBA" id="ARBA00024387"/>
    </source>
</evidence>
<comment type="similarity">
    <text evidence="7">Belongs to the MESH1 family.</text>
</comment>
<dbReference type="FunFam" id="1.10.3210.10:FF:000012">
    <property type="entry name" value="HD domain containing 3"/>
    <property type="match status" value="1"/>
</dbReference>
<sequence length="184" mass="20449">MDSNSTDDAIKLIIKAADFAAKAHRKQLRKDGYTPYINHPIGVANILTDLGNVSNPSVIAAALLHDTVEDTDVTFEDIQKEFGDHILSIVAEVTDDKSLPSFERKRLQVENAPNSSNEAKLVKLADKLYNLQDLLEKTPIGWSEKRVQEYVEWSTKVISGLIGTNKAIENRLAQTLGQFSTKNK</sequence>
<keyword evidence="13" id="KW-1185">Reference proteome</keyword>
<evidence type="ECO:0000256" key="6">
    <source>
        <dbReference type="ARBA" id="ARBA00037781"/>
    </source>
</evidence>
<evidence type="ECO:0000256" key="9">
    <source>
        <dbReference type="ARBA" id="ARBA00041464"/>
    </source>
</evidence>
<dbReference type="GO" id="GO:0046872">
    <property type="term" value="F:metal ion binding"/>
    <property type="evidence" value="ECO:0007669"/>
    <property type="project" value="UniProtKB-KW"/>
</dbReference>
<gene>
    <name evidence="14" type="primary">LOC113793075</name>
</gene>
<dbReference type="InParanoid" id="A0A6P6Y0P9"/>
<evidence type="ECO:0000256" key="8">
    <source>
        <dbReference type="ARBA" id="ARBA00040793"/>
    </source>
</evidence>
<evidence type="ECO:0000256" key="11">
    <source>
        <dbReference type="ARBA" id="ARBA00047968"/>
    </source>
</evidence>
<evidence type="ECO:0000313" key="14">
    <source>
        <dbReference type="RefSeq" id="XP_027198845.1"/>
    </source>
</evidence>
<dbReference type="InterPro" id="IPR003607">
    <property type="entry name" value="HD/PDEase_dom"/>
</dbReference>
<evidence type="ECO:0000256" key="7">
    <source>
        <dbReference type="ARBA" id="ARBA00038354"/>
    </source>
</evidence>
<organism evidence="13 14">
    <name type="scientific">Dermatophagoides pteronyssinus</name>
    <name type="common">European house dust mite</name>
    <dbReference type="NCBI Taxonomy" id="6956"/>
    <lineage>
        <taxon>Eukaryota</taxon>
        <taxon>Metazoa</taxon>
        <taxon>Ecdysozoa</taxon>
        <taxon>Arthropoda</taxon>
        <taxon>Chelicerata</taxon>
        <taxon>Arachnida</taxon>
        <taxon>Acari</taxon>
        <taxon>Acariformes</taxon>
        <taxon>Sarcoptiformes</taxon>
        <taxon>Astigmata</taxon>
        <taxon>Psoroptidia</taxon>
        <taxon>Analgoidea</taxon>
        <taxon>Pyroglyphidae</taxon>
        <taxon>Dermatophagoidinae</taxon>
        <taxon>Dermatophagoides</taxon>
    </lineage>
</organism>
<keyword evidence="3" id="KW-0378">Hydrolase</keyword>
<dbReference type="AlphaFoldDB" id="A0A6P6Y0P9"/>
<comment type="catalytic activity">
    <reaction evidence="11">
        <text>guanosine 3',5'-bis(diphosphate) + H2O = GDP + diphosphate + H(+)</text>
        <dbReference type="Rhea" id="RHEA:14253"/>
        <dbReference type="ChEBI" id="CHEBI:15377"/>
        <dbReference type="ChEBI" id="CHEBI:15378"/>
        <dbReference type="ChEBI" id="CHEBI:33019"/>
        <dbReference type="ChEBI" id="CHEBI:58189"/>
        <dbReference type="ChEBI" id="CHEBI:77828"/>
        <dbReference type="EC" id="3.1.7.2"/>
    </reaction>
</comment>
<comment type="function">
    <text evidence="6">ppGpp hydrolyzing enzyme involved in starvation response.</text>
</comment>
<dbReference type="PANTHER" id="PTHR46246:SF1">
    <property type="entry name" value="GUANOSINE-3',5'-BIS(DIPHOSPHATE) 3'-PYROPHOSPHOHYDROLASE MESH1"/>
    <property type="match status" value="1"/>
</dbReference>
<dbReference type="FunCoup" id="A0A6P6Y0P9">
    <property type="interactions" value="309"/>
</dbReference>
<dbReference type="GO" id="GO:0008893">
    <property type="term" value="F:guanosine-3',5'-bis(diphosphate) 3'-diphosphatase activity"/>
    <property type="evidence" value="ECO:0007669"/>
    <property type="project" value="UniProtKB-EC"/>
</dbReference>
<dbReference type="CDD" id="cd00077">
    <property type="entry name" value="HDc"/>
    <property type="match status" value="1"/>
</dbReference>
<accession>A0A6P6Y0P9</accession>
<evidence type="ECO:0000256" key="2">
    <source>
        <dbReference type="ARBA" id="ARBA00022723"/>
    </source>
</evidence>
<dbReference type="GeneID" id="113793075"/>
<evidence type="ECO:0000256" key="1">
    <source>
        <dbReference type="ARBA" id="ARBA00001936"/>
    </source>
</evidence>
<dbReference type="OrthoDB" id="430679at2759"/>
<keyword evidence="4" id="KW-0464">Manganese</keyword>
<dbReference type="PANTHER" id="PTHR46246">
    <property type="entry name" value="GUANOSINE-3',5'-BIS(DIPHOSPHATE) 3'-PYROPHOSPHOHYDROLASE MESH1"/>
    <property type="match status" value="1"/>
</dbReference>
<dbReference type="SUPFAM" id="SSF109604">
    <property type="entry name" value="HD-domain/PDEase-like"/>
    <property type="match status" value="1"/>
</dbReference>
<name>A0A6P6Y0P9_DERPT</name>
<dbReference type="KEGG" id="dpte:113793075"/>
<dbReference type="InterPro" id="IPR006674">
    <property type="entry name" value="HD_domain"/>
</dbReference>
<dbReference type="Proteomes" id="UP000515146">
    <property type="component" value="Unplaced"/>
</dbReference>
<dbReference type="Pfam" id="PF13328">
    <property type="entry name" value="HD_4"/>
    <property type="match status" value="1"/>
</dbReference>
<evidence type="ECO:0000313" key="13">
    <source>
        <dbReference type="Proteomes" id="UP000515146"/>
    </source>
</evidence>